<gene>
    <name evidence="1" type="ORF">A361_15445</name>
</gene>
<sequence length="89" mass="10333">MLNLKLEDIETLNTNGQHDGSRVFLEIELKNGVTFRDVYWTESNTFHSSIVGDKHIKDILEYELSNLRKNLHEFDKAALKYEGSFPCNT</sequence>
<dbReference type="RefSeq" id="WP_019382081.1">
    <property type="nucleotide sequence ID" value="NZ_CP015506.1"/>
</dbReference>
<dbReference type="KEGG" id="bon:A361_15445"/>
<name>A0A169FR89_9BACI</name>
<dbReference type="STRING" id="1196031.A361_15445"/>
<dbReference type="AlphaFoldDB" id="A0A169FR89"/>
<dbReference type="EMBL" id="CP015506">
    <property type="protein sequence ID" value="AND40485.1"/>
    <property type="molecule type" value="Genomic_DNA"/>
</dbReference>
<evidence type="ECO:0000313" key="1">
    <source>
        <dbReference type="EMBL" id="AND40485.1"/>
    </source>
</evidence>
<accession>A0A169FR89</accession>
<dbReference type="Proteomes" id="UP000077856">
    <property type="component" value="Chromosome"/>
</dbReference>
<organism evidence="1 2">
    <name type="scientific">Cytobacillus oceanisediminis 2691</name>
    <dbReference type="NCBI Taxonomy" id="1196031"/>
    <lineage>
        <taxon>Bacteria</taxon>
        <taxon>Bacillati</taxon>
        <taxon>Bacillota</taxon>
        <taxon>Bacilli</taxon>
        <taxon>Bacillales</taxon>
        <taxon>Bacillaceae</taxon>
        <taxon>Cytobacillus</taxon>
    </lineage>
</organism>
<protein>
    <submittedName>
        <fullName evidence="1">Uncharacterized protein</fullName>
    </submittedName>
</protein>
<reference evidence="1 2" key="1">
    <citation type="submission" date="2016-04" db="EMBL/GenBank/DDBJ databases">
        <title>Complete genome sequence of Bacillus oceanisediminis strain 2691.</title>
        <authorList>
            <person name="Jeong H."/>
            <person name="Kim H.J."/>
            <person name="Lee D.-W."/>
        </authorList>
    </citation>
    <scope>NUCLEOTIDE SEQUENCE [LARGE SCALE GENOMIC DNA]</scope>
    <source>
        <strain evidence="1 2">2691</strain>
    </source>
</reference>
<evidence type="ECO:0000313" key="2">
    <source>
        <dbReference type="Proteomes" id="UP000077856"/>
    </source>
</evidence>
<proteinExistence type="predicted"/>